<organism evidence="2 3">
    <name type="scientific">Akkermansia muciniphila</name>
    <dbReference type="NCBI Taxonomy" id="239935"/>
    <lineage>
        <taxon>Bacteria</taxon>
        <taxon>Pseudomonadati</taxon>
        <taxon>Verrucomicrobiota</taxon>
        <taxon>Verrucomicrobiia</taxon>
        <taxon>Verrucomicrobiales</taxon>
        <taxon>Akkermansiaceae</taxon>
        <taxon>Akkermansia</taxon>
    </lineage>
</organism>
<accession>A0A2N8HBP0</accession>
<evidence type="ECO:0000313" key="2">
    <source>
        <dbReference type="EMBL" id="PNC17273.1"/>
    </source>
</evidence>
<reference evidence="2 3" key="1">
    <citation type="journal article" date="2017" name="BMC Genomics">
        <title>Genome sequencing of 39 Akkermansia muciniphila isolates reveals its population structure, genomic and functional diverisity, and global distribution in mammalian gut microbiotas.</title>
        <authorList>
            <person name="Guo X."/>
            <person name="Li S."/>
            <person name="Zhang J."/>
            <person name="Wu F."/>
            <person name="Li X."/>
            <person name="Wu D."/>
            <person name="Zhang M."/>
            <person name="Ou Z."/>
            <person name="Jie Z."/>
            <person name="Yan Q."/>
            <person name="Li P."/>
            <person name="Yi J."/>
            <person name="Peng Y."/>
        </authorList>
    </citation>
    <scope>NUCLEOTIDE SEQUENCE [LARGE SCALE GENOMIC DNA]</scope>
    <source>
        <strain evidence="2 3">GP24</strain>
    </source>
</reference>
<evidence type="ECO:0000256" key="1">
    <source>
        <dbReference type="SAM" id="MobiDB-lite"/>
    </source>
</evidence>
<evidence type="ECO:0000313" key="3">
    <source>
        <dbReference type="Proteomes" id="UP000236000"/>
    </source>
</evidence>
<feature type="region of interest" description="Disordered" evidence="1">
    <location>
        <begin position="1"/>
        <end position="26"/>
    </location>
</feature>
<name>A0A2N8HBP0_9BACT</name>
<comment type="caution">
    <text evidence="2">The sequence shown here is derived from an EMBL/GenBank/DDBJ whole genome shotgun (WGS) entry which is preliminary data.</text>
</comment>
<dbReference type="OrthoDB" id="7278537at2"/>
<proteinExistence type="predicted"/>
<dbReference type="EMBL" id="PJKA01000013">
    <property type="protein sequence ID" value="PNC17273.1"/>
    <property type="molecule type" value="Genomic_DNA"/>
</dbReference>
<protein>
    <submittedName>
        <fullName evidence="2">Uncharacterized protein</fullName>
    </submittedName>
</protein>
<sequence>MAGKCTWGKNGRIHATSGTKEGTPKQDALHCQIRQTCGVMTHESLLQPDTPSALDICNAALSKIGEAPLDALIANESTASRLCVLHYHPARRETLCMARWTFATTQAMLDSVSAQAPNSLTPYQFTLPADCLRVLDVECTEWKMQGRRIHASRAPLPMSYIADIEDANQFDPLFMDALATRLAEKLAMPMTGNQSLRQNLHQEFHKIILPQAATVNAVQSFSNDSHPLLDLLRKIKSPTCPEECE</sequence>
<dbReference type="AlphaFoldDB" id="A0A2N8HBP0"/>
<dbReference type="Proteomes" id="UP000236000">
    <property type="component" value="Unassembled WGS sequence"/>
</dbReference>
<gene>
    <name evidence="2" type="ORF">CXU22_11705</name>
</gene>